<evidence type="ECO:0000313" key="3">
    <source>
        <dbReference type="Proteomes" id="UP000073492"/>
    </source>
</evidence>
<evidence type="ECO:0000313" key="2">
    <source>
        <dbReference type="EMBL" id="KXT15446.1"/>
    </source>
</evidence>
<feature type="compositionally biased region" description="Polar residues" evidence="1">
    <location>
        <begin position="83"/>
        <end position="96"/>
    </location>
</feature>
<reference evidence="2 3" key="1">
    <citation type="submission" date="2015-07" db="EMBL/GenBank/DDBJ databases">
        <title>Comparative genomics of the Sigatoka disease complex on banana suggests a link between parallel evolutionary changes in Pseudocercospora fijiensis and Pseudocercospora eumusae and increased virulence on the banana host.</title>
        <authorList>
            <person name="Chang T.-C."/>
            <person name="Salvucci A."/>
            <person name="Crous P.W."/>
            <person name="Stergiopoulos I."/>
        </authorList>
    </citation>
    <scope>NUCLEOTIDE SEQUENCE [LARGE SCALE GENOMIC DNA]</scope>
    <source>
        <strain evidence="2 3">CBS 116634</strain>
    </source>
</reference>
<sequence>MPSISCHFAYNVMILIQDENLGIRRVCILYSSGENQRSQLHFNKRKQKDSSASPFQMSTSGPLEGVSKARSCWKMLAAIAGSRPQTKSTQGQQAPSQDEDERTFFASIRSPNAMNDAETFISTDATRREKARSLVWRRREQSCLPGPTGLTCSLMPFSGTREFDV</sequence>
<dbReference type="Proteomes" id="UP000073492">
    <property type="component" value="Unassembled WGS sequence"/>
</dbReference>
<name>A0A139ILN1_9PEZI</name>
<proteinExistence type="predicted"/>
<feature type="region of interest" description="Disordered" evidence="1">
    <location>
        <begin position="42"/>
        <end position="63"/>
    </location>
</feature>
<gene>
    <name evidence="2" type="ORF">AC579_10625</name>
</gene>
<dbReference type="EMBL" id="LFZO01000058">
    <property type="protein sequence ID" value="KXT15446.1"/>
    <property type="molecule type" value="Genomic_DNA"/>
</dbReference>
<protein>
    <submittedName>
        <fullName evidence="2">Uncharacterized protein</fullName>
    </submittedName>
</protein>
<organism evidence="2 3">
    <name type="scientific">Pseudocercospora musae</name>
    <dbReference type="NCBI Taxonomy" id="113226"/>
    <lineage>
        <taxon>Eukaryota</taxon>
        <taxon>Fungi</taxon>
        <taxon>Dikarya</taxon>
        <taxon>Ascomycota</taxon>
        <taxon>Pezizomycotina</taxon>
        <taxon>Dothideomycetes</taxon>
        <taxon>Dothideomycetidae</taxon>
        <taxon>Mycosphaerellales</taxon>
        <taxon>Mycosphaerellaceae</taxon>
        <taxon>Pseudocercospora</taxon>
    </lineage>
</organism>
<accession>A0A139ILN1</accession>
<comment type="caution">
    <text evidence="2">The sequence shown here is derived from an EMBL/GenBank/DDBJ whole genome shotgun (WGS) entry which is preliminary data.</text>
</comment>
<dbReference type="AlphaFoldDB" id="A0A139ILN1"/>
<evidence type="ECO:0000256" key="1">
    <source>
        <dbReference type="SAM" id="MobiDB-lite"/>
    </source>
</evidence>
<feature type="compositionally biased region" description="Polar residues" evidence="1">
    <location>
        <begin position="50"/>
        <end position="61"/>
    </location>
</feature>
<keyword evidence="3" id="KW-1185">Reference proteome</keyword>
<feature type="region of interest" description="Disordered" evidence="1">
    <location>
        <begin position="80"/>
        <end position="101"/>
    </location>
</feature>